<protein>
    <submittedName>
        <fullName evidence="1">Sigma-70 family RNA polymerase sigma factor</fullName>
    </submittedName>
</protein>
<comment type="caution">
    <text evidence="1">The sequence shown here is derived from an EMBL/GenBank/DDBJ whole genome shotgun (WGS) entry which is preliminary data.</text>
</comment>
<reference evidence="1" key="1">
    <citation type="submission" date="2019-04" db="EMBL/GenBank/DDBJ databases">
        <title>Microbes associate with the intestines of laboratory mice.</title>
        <authorList>
            <person name="Navarre W."/>
            <person name="Wong E."/>
            <person name="Huang K.C."/>
            <person name="Tropini C."/>
            <person name="Ng K."/>
            <person name="Yu B."/>
        </authorList>
    </citation>
    <scope>NUCLEOTIDE SEQUENCE</scope>
    <source>
        <strain evidence="1">NM86_A22</strain>
    </source>
</reference>
<keyword evidence="2" id="KW-1185">Reference proteome</keyword>
<name>A0AC61S9B2_9BACT</name>
<organism evidence="1 2">
    <name type="scientific">Muribaculum caecicola</name>
    <dbReference type="NCBI Taxonomy" id="3038144"/>
    <lineage>
        <taxon>Bacteria</taxon>
        <taxon>Pseudomonadati</taxon>
        <taxon>Bacteroidota</taxon>
        <taxon>Bacteroidia</taxon>
        <taxon>Bacteroidales</taxon>
        <taxon>Muribaculaceae</taxon>
        <taxon>Muribaculum</taxon>
    </lineage>
</organism>
<evidence type="ECO:0000313" key="1">
    <source>
        <dbReference type="EMBL" id="THG55386.1"/>
    </source>
</evidence>
<sequence>MRFLAMGEDRFLSIILDLSDTMYAVALAITQVPDDARDAVQESVSRLWASRRHLDHVSNVEGYCVRITQNVAIDIVRHRNGAVGLGPVAEQMHADTSPGPHVRMEIDEEYAKMQKCMAMLPENYRQALMLRAECNYTFEQIAEVLEVTEDNARQLLSRARKKLKEIYLTYNI</sequence>
<evidence type="ECO:0000313" key="2">
    <source>
        <dbReference type="Proteomes" id="UP000305401"/>
    </source>
</evidence>
<proteinExistence type="predicted"/>
<gene>
    <name evidence="1" type="ORF">E5990_00030</name>
</gene>
<dbReference type="EMBL" id="SSTG01000001">
    <property type="protein sequence ID" value="THG55386.1"/>
    <property type="molecule type" value="Genomic_DNA"/>
</dbReference>
<accession>A0AC61S9B2</accession>
<dbReference type="Proteomes" id="UP000305401">
    <property type="component" value="Unassembled WGS sequence"/>
</dbReference>